<feature type="region of interest" description="Disordered" evidence="2">
    <location>
        <begin position="116"/>
        <end position="189"/>
    </location>
</feature>
<organism evidence="3 4">
    <name type="scientific">Akanthomyces muscarius</name>
    <name type="common">Entomopathogenic fungus</name>
    <name type="synonym">Lecanicillium muscarium</name>
    <dbReference type="NCBI Taxonomy" id="2231603"/>
    <lineage>
        <taxon>Eukaryota</taxon>
        <taxon>Fungi</taxon>
        <taxon>Dikarya</taxon>
        <taxon>Ascomycota</taxon>
        <taxon>Pezizomycotina</taxon>
        <taxon>Sordariomycetes</taxon>
        <taxon>Hypocreomycetidae</taxon>
        <taxon>Hypocreales</taxon>
        <taxon>Cordycipitaceae</taxon>
        <taxon>Akanthomyces</taxon>
    </lineage>
</organism>
<reference evidence="3" key="1">
    <citation type="journal article" date="2023" name="Access Microbiol">
        <title>De-novo genome assembly for Akanthomyces muscarius, a biocontrol agent of insect agricultural pests.</title>
        <authorList>
            <person name="Erdos Z."/>
            <person name="Studholme D.J."/>
            <person name="Raymond B."/>
            <person name="Sharma M."/>
        </authorList>
    </citation>
    <scope>NUCLEOTIDE SEQUENCE</scope>
    <source>
        <strain evidence="3">Ve6</strain>
    </source>
</reference>
<evidence type="ECO:0000256" key="1">
    <source>
        <dbReference type="SAM" id="Coils"/>
    </source>
</evidence>
<dbReference type="KEGG" id="amus:LMH87_002790"/>
<keyword evidence="4" id="KW-1185">Reference proteome</keyword>
<dbReference type="AlphaFoldDB" id="A0A9W8UK04"/>
<sequence length="189" mass="19855">MSSTMVTTVAQPSLTIKGSAAVGAHCPSCGFDLPPPPPADSSTDAAPKDLAAAQSRIAELENEVRVLNDKAAMAMNRWAEYEAELTRLRSASPHAAGHGAHLGAALRAQDINYKPTHRTARAPDDDDDDDDDNGRRAFPYGGDTDDANGTAHDGRSSRGAQPRAEPAAGSRGPPHRDEPRDGGAQRRAV</sequence>
<proteinExistence type="predicted"/>
<accession>A0A9W8UK04</accession>
<dbReference type="Proteomes" id="UP001144673">
    <property type="component" value="Chromosome 3"/>
</dbReference>
<dbReference type="GeneID" id="80889949"/>
<keyword evidence="1" id="KW-0175">Coiled coil</keyword>
<dbReference type="RefSeq" id="XP_056051254.1">
    <property type="nucleotide sequence ID" value="XM_056194303.1"/>
</dbReference>
<feature type="coiled-coil region" evidence="1">
    <location>
        <begin position="50"/>
        <end position="77"/>
    </location>
</feature>
<protein>
    <submittedName>
        <fullName evidence="3">Uncharacterized protein</fullName>
    </submittedName>
</protein>
<evidence type="ECO:0000313" key="3">
    <source>
        <dbReference type="EMBL" id="KAJ4148313.1"/>
    </source>
</evidence>
<comment type="caution">
    <text evidence="3">The sequence shown here is derived from an EMBL/GenBank/DDBJ whole genome shotgun (WGS) entry which is preliminary data.</text>
</comment>
<feature type="compositionally biased region" description="Basic and acidic residues" evidence="2">
    <location>
        <begin position="174"/>
        <end position="189"/>
    </location>
</feature>
<gene>
    <name evidence="3" type="ORF">LMH87_002790</name>
</gene>
<evidence type="ECO:0000256" key="2">
    <source>
        <dbReference type="SAM" id="MobiDB-lite"/>
    </source>
</evidence>
<evidence type="ECO:0000313" key="4">
    <source>
        <dbReference type="Proteomes" id="UP001144673"/>
    </source>
</evidence>
<name>A0A9W8UK04_AKAMU</name>
<dbReference type="EMBL" id="JAJHUN010000010">
    <property type="protein sequence ID" value="KAJ4148313.1"/>
    <property type="molecule type" value="Genomic_DNA"/>
</dbReference>